<evidence type="ECO:0000313" key="8">
    <source>
        <dbReference type="EMBL" id="TGJ78260.1"/>
    </source>
</evidence>
<feature type="transmembrane region" description="Helical" evidence="6">
    <location>
        <begin position="65"/>
        <end position="86"/>
    </location>
</feature>
<comment type="similarity">
    <text evidence="5">Belongs to the SAT4 family.</text>
</comment>
<dbReference type="InterPro" id="IPR049326">
    <property type="entry name" value="Rhodopsin_dom_fungi"/>
</dbReference>
<comment type="subcellular location">
    <subcellularLocation>
        <location evidence="1">Membrane</location>
        <topology evidence="1">Multi-pass membrane protein</topology>
    </subcellularLocation>
</comment>
<dbReference type="Pfam" id="PF20684">
    <property type="entry name" value="Fung_rhodopsin"/>
    <property type="match status" value="1"/>
</dbReference>
<evidence type="ECO:0000256" key="1">
    <source>
        <dbReference type="ARBA" id="ARBA00004141"/>
    </source>
</evidence>
<evidence type="ECO:0000256" key="3">
    <source>
        <dbReference type="ARBA" id="ARBA00022989"/>
    </source>
</evidence>
<feature type="transmembrane region" description="Helical" evidence="6">
    <location>
        <begin position="38"/>
        <end position="58"/>
    </location>
</feature>
<dbReference type="AlphaFoldDB" id="A0A4Z0YH63"/>
<evidence type="ECO:0000256" key="4">
    <source>
        <dbReference type="ARBA" id="ARBA00023136"/>
    </source>
</evidence>
<proteinExistence type="inferred from homology"/>
<dbReference type="PANTHER" id="PTHR33048">
    <property type="entry name" value="PTH11-LIKE INTEGRAL MEMBRANE PROTEIN (AFU_ORTHOLOGUE AFUA_5G11245)"/>
    <property type="match status" value="1"/>
</dbReference>
<dbReference type="GO" id="GO:0016020">
    <property type="term" value="C:membrane"/>
    <property type="evidence" value="ECO:0007669"/>
    <property type="project" value="UniProtKB-SubCell"/>
</dbReference>
<dbReference type="Proteomes" id="UP000297716">
    <property type="component" value="Unassembled WGS sequence"/>
</dbReference>
<dbReference type="STRING" id="37992.A0A4Z0YH63"/>
<organism evidence="8 9">
    <name type="scientific">Xylaria hypoxylon</name>
    <dbReference type="NCBI Taxonomy" id="37992"/>
    <lineage>
        <taxon>Eukaryota</taxon>
        <taxon>Fungi</taxon>
        <taxon>Dikarya</taxon>
        <taxon>Ascomycota</taxon>
        <taxon>Pezizomycotina</taxon>
        <taxon>Sordariomycetes</taxon>
        <taxon>Xylariomycetidae</taxon>
        <taxon>Xylariales</taxon>
        <taxon>Xylariaceae</taxon>
        <taxon>Xylaria</taxon>
    </lineage>
</organism>
<evidence type="ECO:0000256" key="2">
    <source>
        <dbReference type="ARBA" id="ARBA00022692"/>
    </source>
</evidence>
<evidence type="ECO:0000259" key="7">
    <source>
        <dbReference type="Pfam" id="PF20684"/>
    </source>
</evidence>
<evidence type="ECO:0000256" key="5">
    <source>
        <dbReference type="ARBA" id="ARBA00038359"/>
    </source>
</evidence>
<feature type="transmembrane region" description="Helical" evidence="6">
    <location>
        <begin position="189"/>
        <end position="216"/>
    </location>
</feature>
<feature type="transmembrane region" description="Helical" evidence="6">
    <location>
        <begin position="228"/>
        <end position="250"/>
    </location>
</feature>
<protein>
    <recommendedName>
        <fullName evidence="7">Rhodopsin domain-containing protein</fullName>
    </recommendedName>
</protein>
<accession>A0A4Z0YH63</accession>
<gene>
    <name evidence="8" type="ORF">E0Z10_g10498</name>
</gene>
<feature type="transmembrane region" description="Helical" evidence="6">
    <location>
        <begin position="270"/>
        <end position="291"/>
    </location>
</feature>
<keyword evidence="2 6" id="KW-0812">Transmembrane</keyword>
<dbReference type="InterPro" id="IPR052337">
    <property type="entry name" value="SAT4-like"/>
</dbReference>
<comment type="caution">
    <text evidence="8">The sequence shown here is derived from an EMBL/GenBank/DDBJ whole genome shotgun (WGS) entry which is preliminary data.</text>
</comment>
<name>A0A4Z0YH63_9PEZI</name>
<feature type="transmembrane region" description="Helical" evidence="6">
    <location>
        <begin position="145"/>
        <end position="169"/>
    </location>
</feature>
<feature type="domain" description="Rhodopsin" evidence="7">
    <location>
        <begin position="60"/>
        <end position="292"/>
    </location>
</feature>
<sequence length="390" mass="43375">MASQIPPGADLCLLPSGPPPDGVMPNFVDPIDLSKQTLILSILLTVISSIFVTGRIIAHWRKMALADYLTILGFALTTSYSAIITASRDYTRHSWDLPACWYVADYIWKLLFSQNILLGITQFVLKTAILVYYFQLFAVDKKTRIAIRVGLVFCGLLYLPHPILVAIFNTPHKGERWADLATNGNPQKIAFYAPIHGVGSIILDIYIFALPLPILYHLHISPQKRLKLLAVFVVALLGVIASVFSCYWRIQILISAAGDYTWYEGQLFIWILVEHAVALVVGCMPAFAAFIKTKIIPSRLVSSFRTQLLGHTKQGISKSSFNRPTSSMQAKGAQGRQKNAFYYELDDSLLNTTVVVGVDDDPDQPVVPRTIDEEHAIMKTTKVLQESHGA</sequence>
<reference evidence="8 9" key="1">
    <citation type="submission" date="2019-03" db="EMBL/GenBank/DDBJ databases">
        <title>Draft genome sequence of Xylaria hypoxylon DSM 108379, a ubiquitous saprotrophic-parasitic fungi on hardwood.</title>
        <authorList>
            <person name="Buettner E."/>
            <person name="Leonhardt S."/>
            <person name="Gebauer A.M."/>
            <person name="Liers C."/>
            <person name="Hofrichter M."/>
            <person name="Kellner H."/>
        </authorList>
    </citation>
    <scope>NUCLEOTIDE SEQUENCE [LARGE SCALE GENOMIC DNA]</scope>
    <source>
        <strain evidence="8 9">DSM 108379</strain>
    </source>
</reference>
<keyword evidence="4 6" id="KW-0472">Membrane</keyword>
<keyword evidence="3 6" id="KW-1133">Transmembrane helix</keyword>
<dbReference type="PANTHER" id="PTHR33048:SF47">
    <property type="entry name" value="INTEGRAL MEMBRANE PROTEIN-RELATED"/>
    <property type="match status" value="1"/>
</dbReference>
<evidence type="ECO:0000256" key="6">
    <source>
        <dbReference type="SAM" id="Phobius"/>
    </source>
</evidence>
<dbReference type="EMBL" id="SKBN01000423">
    <property type="protein sequence ID" value="TGJ78260.1"/>
    <property type="molecule type" value="Genomic_DNA"/>
</dbReference>
<evidence type="ECO:0000313" key="9">
    <source>
        <dbReference type="Proteomes" id="UP000297716"/>
    </source>
</evidence>
<dbReference type="OrthoDB" id="5342292at2759"/>
<feature type="transmembrane region" description="Helical" evidence="6">
    <location>
        <begin position="106"/>
        <end position="133"/>
    </location>
</feature>
<keyword evidence="9" id="KW-1185">Reference proteome</keyword>